<protein>
    <recommendedName>
        <fullName evidence="4">Large ribosomal subunit protein uL13</fullName>
    </recommendedName>
</protein>
<comment type="similarity">
    <text evidence="1 4">Belongs to the universal ribosomal protein uL13 family.</text>
</comment>
<dbReference type="Pfam" id="PF00572">
    <property type="entry name" value="Ribosomal_L13"/>
    <property type="match status" value="1"/>
</dbReference>
<keyword evidence="6" id="KW-1185">Reference proteome</keyword>
<dbReference type="HAMAP" id="MF_01366">
    <property type="entry name" value="Ribosomal_uL13"/>
    <property type="match status" value="1"/>
</dbReference>
<evidence type="ECO:0000256" key="4">
    <source>
        <dbReference type="HAMAP-Rule" id="MF_01366"/>
    </source>
</evidence>
<evidence type="ECO:0000256" key="1">
    <source>
        <dbReference type="ARBA" id="ARBA00006227"/>
    </source>
</evidence>
<sequence>MKTYSAKPSEIEKKWWVIDAKDLVLGRLASQTAVLLRGKHKPTFTPHMDCGDYVVIVNAKHVYLSGKKSDPKNGKFYYRHSGFPGGIKETTAGKILGGKYPERVVKMAVKRMISRNKMGDVQLSNLHVYAEAEHPHAAQKPEAFDLASKNSKNTK</sequence>
<comment type="subunit">
    <text evidence="4">Part of the 50S ribosomal subunit.</text>
</comment>
<dbReference type="CDD" id="cd00392">
    <property type="entry name" value="Ribosomal_L13"/>
    <property type="match status" value="1"/>
</dbReference>
<dbReference type="PANTHER" id="PTHR11545:SF2">
    <property type="entry name" value="LARGE RIBOSOMAL SUBUNIT PROTEIN UL13M"/>
    <property type="match status" value="1"/>
</dbReference>
<name>A0ABU5NC80_9RICK</name>
<dbReference type="SUPFAM" id="SSF52161">
    <property type="entry name" value="Ribosomal protein L13"/>
    <property type="match status" value="1"/>
</dbReference>
<dbReference type="GO" id="GO:0005840">
    <property type="term" value="C:ribosome"/>
    <property type="evidence" value="ECO:0007669"/>
    <property type="project" value="UniProtKB-KW"/>
</dbReference>
<evidence type="ECO:0000313" key="6">
    <source>
        <dbReference type="Proteomes" id="UP001291687"/>
    </source>
</evidence>
<dbReference type="InterPro" id="IPR005823">
    <property type="entry name" value="Ribosomal_uL13_bac-type"/>
</dbReference>
<comment type="function">
    <text evidence="4">This protein is one of the early assembly proteins of the 50S ribosomal subunit, although it is not seen to bind rRNA by itself. It is important during the early stages of 50S assembly.</text>
</comment>
<proteinExistence type="inferred from homology"/>
<dbReference type="InterPro" id="IPR005822">
    <property type="entry name" value="Ribosomal_uL13"/>
</dbReference>
<dbReference type="NCBIfam" id="TIGR01066">
    <property type="entry name" value="rplM_bact"/>
    <property type="match status" value="1"/>
</dbReference>
<dbReference type="Proteomes" id="UP001291687">
    <property type="component" value="Unassembled WGS sequence"/>
</dbReference>
<dbReference type="PANTHER" id="PTHR11545">
    <property type="entry name" value="RIBOSOMAL PROTEIN L13"/>
    <property type="match status" value="1"/>
</dbReference>
<accession>A0ABU5NC80</accession>
<keyword evidence="2 4" id="KW-0689">Ribosomal protein</keyword>
<organism evidence="5 6">
    <name type="scientific">Candidatus Megaera venefica</name>
    <dbReference type="NCBI Taxonomy" id="2055910"/>
    <lineage>
        <taxon>Bacteria</taxon>
        <taxon>Pseudomonadati</taxon>
        <taxon>Pseudomonadota</taxon>
        <taxon>Alphaproteobacteria</taxon>
        <taxon>Rickettsiales</taxon>
        <taxon>Rickettsiaceae</taxon>
        <taxon>Candidatus Megaera</taxon>
    </lineage>
</organism>
<dbReference type="PIRSF" id="PIRSF002181">
    <property type="entry name" value="Ribosomal_L13"/>
    <property type="match status" value="1"/>
</dbReference>
<dbReference type="Gene3D" id="3.90.1180.10">
    <property type="entry name" value="Ribosomal protein L13"/>
    <property type="match status" value="1"/>
</dbReference>
<dbReference type="EMBL" id="JARJFB010000043">
    <property type="protein sequence ID" value="MEA0970752.1"/>
    <property type="molecule type" value="Genomic_DNA"/>
</dbReference>
<reference evidence="5 6" key="1">
    <citation type="submission" date="2023-03" db="EMBL/GenBank/DDBJ databases">
        <title>Host association and intracellularity evolved multiple times independently in the Rickettsiales.</title>
        <authorList>
            <person name="Castelli M."/>
            <person name="Nardi T."/>
            <person name="Gammuto L."/>
            <person name="Bellinzona G."/>
            <person name="Sabaneyeva E."/>
            <person name="Potekhin A."/>
            <person name="Serra V."/>
            <person name="Petroni G."/>
            <person name="Sassera D."/>
        </authorList>
    </citation>
    <scope>NUCLEOTIDE SEQUENCE [LARGE SCALE GENOMIC DNA]</scope>
    <source>
        <strain evidence="5 6">Sr 2-6</strain>
    </source>
</reference>
<comment type="caution">
    <text evidence="5">The sequence shown here is derived from an EMBL/GenBank/DDBJ whole genome shotgun (WGS) entry which is preliminary data.</text>
</comment>
<gene>
    <name evidence="4" type="primary">rplM</name>
    <name evidence="5" type="ORF">Megvenef_00721</name>
</gene>
<evidence type="ECO:0000313" key="5">
    <source>
        <dbReference type="EMBL" id="MEA0970752.1"/>
    </source>
</evidence>
<evidence type="ECO:0000256" key="2">
    <source>
        <dbReference type="ARBA" id="ARBA00022980"/>
    </source>
</evidence>
<dbReference type="RefSeq" id="WP_322776652.1">
    <property type="nucleotide sequence ID" value="NZ_JARJFB010000043.1"/>
</dbReference>
<keyword evidence="3 4" id="KW-0687">Ribonucleoprotein</keyword>
<evidence type="ECO:0000256" key="3">
    <source>
        <dbReference type="ARBA" id="ARBA00023274"/>
    </source>
</evidence>
<dbReference type="InterPro" id="IPR036899">
    <property type="entry name" value="Ribosomal_uL13_sf"/>
</dbReference>